<proteinExistence type="inferred from homology"/>
<gene>
    <name evidence="8" type="ORF">QEH52_02910</name>
</gene>
<dbReference type="Proteomes" id="UP001225316">
    <property type="component" value="Unassembled WGS sequence"/>
</dbReference>
<evidence type="ECO:0000256" key="3">
    <source>
        <dbReference type="ARBA" id="ARBA00022729"/>
    </source>
</evidence>
<comment type="similarity">
    <text evidence="1">Belongs to the EcnA/EcnB lipoprotein family.</text>
</comment>
<evidence type="ECO:0000256" key="1">
    <source>
        <dbReference type="ARBA" id="ARBA00010296"/>
    </source>
</evidence>
<name>A0ABU1AQJ4_9BACT</name>
<dbReference type="Pfam" id="PF08085">
    <property type="entry name" value="Entericidin"/>
    <property type="match status" value="1"/>
</dbReference>
<reference evidence="8 9" key="1">
    <citation type="submission" date="2023-04" db="EMBL/GenBank/DDBJ databases">
        <title>A novel bacteria isolated from coastal sediment.</title>
        <authorList>
            <person name="Liu X.-J."/>
            <person name="Du Z.-J."/>
        </authorList>
    </citation>
    <scope>NUCLEOTIDE SEQUENCE [LARGE SCALE GENOMIC DNA]</scope>
    <source>
        <strain evidence="8 9">SDUM461003</strain>
    </source>
</reference>
<comment type="caution">
    <text evidence="8">The sequence shown here is derived from an EMBL/GenBank/DDBJ whole genome shotgun (WGS) entry which is preliminary data.</text>
</comment>
<dbReference type="PROSITE" id="PS51257">
    <property type="entry name" value="PROKAR_LIPOPROTEIN"/>
    <property type="match status" value="1"/>
</dbReference>
<accession>A0ABU1AQJ4</accession>
<feature type="signal peptide" evidence="7">
    <location>
        <begin position="1"/>
        <end position="19"/>
    </location>
</feature>
<organism evidence="8 9">
    <name type="scientific">Thalassobacterium maritimum</name>
    <dbReference type="NCBI Taxonomy" id="3041265"/>
    <lineage>
        <taxon>Bacteria</taxon>
        <taxon>Pseudomonadati</taxon>
        <taxon>Verrucomicrobiota</taxon>
        <taxon>Opitutia</taxon>
        <taxon>Puniceicoccales</taxon>
        <taxon>Coraliomargaritaceae</taxon>
        <taxon>Thalassobacterium</taxon>
    </lineage>
</organism>
<keyword evidence="3 7" id="KW-0732">Signal</keyword>
<sequence length="43" mass="4541">MMKKTLSLLAFFSALIAMTACNTVDGIGEDIEDAGESMQDASN</sequence>
<keyword evidence="5" id="KW-0564">Palmitate</keyword>
<protein>
    <submittedName>
        <fullName evidence="8">Entericidin A/B family lipoprotein</fullName>
    </submittedName>
</protein>
<evidence type="ECO:0000313" key="8">
    <source>
        <dbReference type="EMBL" id="MDQ8206444.1"/>
    </source>
</evidence>
<evidence type="ECO:0000256" key="7">
    <source>
        <dbReference type="SAM" id="SignalP"/>
    </source>
</evidence>
<feature type="chain" id="PRO_5047493630" evidence="7">
    <location>
        <begin position="20"/>
        <end position="43"/>
    </location>
</feature>
<keyword evidence="2" id="KW-1003">Cell membrane</keyword>
<evidence type="ECO:0000256" key="6">
    <source>
        <dbReference type="ARBA" id="ARBA00023288"/>
    </source>
</evidence>
<keyword evidence="9" id="KW-1185">Reference proteome</keyword>
<keyword evidence="4" id="KW-0472">Membrane</keyword>
<evidence type="ECO:0000313" key="9">
    <source>
        <dbReference type="Proteomes" id="UP001225316"/>
    </source>
</evidence>
<keyword evidence="6 8" id="KW-0449">Lipoprotein</keyword>
<evidence type="ECO:0000256" key="5">
    <source>
        <dbReference type="ARBA" id="ARBA00023139"/>
    </source>
</evidence>
<dbReference type="InterPro" id="IPR012556">
    <property type="entry name" value="Entericidin"/>
</dbReference>
<evidence type="ECO:0000256" key="2">
    <source>
        <dbReference type="ARBA" id="ARBA00022475"/>
    </source>
</evidence>
<dbReference type="EMBL" id="JARXHW010000004">
    <property type="protein sequence ID" value="MDQ8206444.1"/>
    <property type="molecule type" value="Genomic_DNA"/>
</dbReference>
<evidence type="ECO:0000256" key="4">
    <source>
        <dbReference type="ARBA" id="ARBA00023136"/>
    </source>
</evidence>